<gene>
    <name evidence="2" type="ORF">EV356DRAFT_258889</name>
</gene>
<dbReference type="Proteomes" id="UP000800092">
    <property type="component" value="Unassembled WGS sequence"/>
</dbReference>
<reference evidence="2" key="1">
    <citation type="journal article" date="2020" name="Stud. Mycol.">
        <title>101 Dothideomycetes genomes: a test case for predicting lifestyles and emergence of pathogens.</title>
        <authorList>
            <person name="Haridas S."/>
            <person name="Albert R."/>
            <person name="Binder M."/>
            <person name="Bloem J."/>
            <person name="Labutti K."/>
            <person name="Salamov A."/>
            <person name="Andreopoulos B."/>
            <person name="Baker S."/>
            <person name="Barry K."/>
            <person name="Bills G."/>
            <person name="Bluhm B."/>
            <person name="Cannon C."/>
            <person name="Castanera R."/>
            <person name="Culley D."/>
            <person name="Daum C."/>
            <person name="Ezra D."/>
            <person name="Gonzalez J."/>
            <person name="Henrissat B."/>
            <person name="Kuo A."/>
            <person name="Liang C."/>
            <person name="Lipzen A."/>
            <person name="Lutzoni F."/>
            <person name="Magnuson J."/>
            <person name="Mondo S."/>
            <person name="Nolan M."/>
            <person name="Ohm R."/>
            <person name="Pangilinan J."/>
            <person name="Park H.-J."/>
            <person name="Ramirez L."/>
            <person name="Alfaro M."/>
            <person name="Sun H."/>
            <person name="Tritt A."/>
            <person name="Yoshinaga Y."/>
            <person name="Zwiers L.-H."/>
            <person name="Turgeon B."/>
            <person name="Goodwin S."/>
            <person name="Spatafora J."/>
            <person name="Crous P."/>
            <person name="Grigoriev I."/>
        </authorList>
    </citation>
    <scope>NUCLEOTIDE SEQUENCE</scope>
    <source>
        <strain evidence="2">Tuck. ex Michener</strain>
    </source>
</reference>
<protein>
    <recommendedName>
        <fullName evidence="1">Ubiquitin-like domain-containing protein</fullName>
    </recommendedName>
</protein>
<name>A0A6A6H2V5_VIRVR</name>
<dbReference type="InterPro" id="IPR054464">
    <property type="entry name" value="ULD_fung"/>
</dbReference>
<organism evidence="2 3">
    <name type="scientific">Viridothelium virens</name>
    <name type="common">Speckled blister lichen</name>
    <name type="synonym">Trypethelium virens</name>
    <dbReference type="NCBI Taxonomy" id="1048519"/>
    <lineage>
        <taxon>Eukaryota</taxon>
        <taxon>Fungi</taxon>
        <taxon>Dikarya</taxon>
        <taxon>Ascomycota</taxon>
        <taxon>Pezizomycotina</taxon>
        <taxon>Dothideomycetes</taxon>
        <taxon>Dothideomycetes incertae sedis</taxon>
        <taxon>Trypetheliales</taxon>
        <taxon>Trypetheliaceae</taxon>
        <taxon>Viridothelium</taxon>
    </lineage>
</organism>
<dbReference type="EMBL" id="ML991818">
    <property type="protein sequence ID" value="KAF2232201.1"/>
    <property type="molecule type" value="Genomic_DNA"/>
</dbReference>
<evidence type="ECO:0000259" key="1">
    <source>
        <dbReference type="Pfam" id="PF22893"/>
    </source>
</evidence>
<dbReference type="Pfam" id="PF22893">
    <property type="entry name" value="ULD_2"/>
    <property type="match status" value="1"/>
</dbReference>
<feature type="domain" description="Ubiquitin-like" evidence="1">
    <location>
        <begin position="40"/>
        <end position="118"/>
    </location>
</feature>
<sequence length="335" mass="37884">MYERPRSKTFHDYLMCIGIRWEYSHQLQYAPKAMTLLLDGNIYFEDALGRNTSLPFTYFQYYQTLQAFLGSRFQGLPGCESVKNGHFVIDNNAIDLSAPDQWWGYIRPGTRCKISVLLSKSPIDQGSLACSRCAAKYQVANLKLGSFQPRYCDMCGLITTIGPDAILPPGFRGTVFGAWCKPPRNGLRELGWHYGTFGIKDAAQTSAVSAKPVKMKGDSDETLQSSIFSMQLQIPTHLDAQRPQPYKSVFVTSASCIHTRCRQDIDRSVVTNPPISEAWEHLVATARRAPFMSFFVWKTILRDHPLEGFSSPVTEEDFNEAESSKYTSIFAIRFY</sequence>
<keyword evidence="3" id="KW-1185">Reference proteome</keyword>
<evidence type="ECO:0000313" key="3">
    <source>
        <dbReference type="Proteomes" id="UP000800092"/>
    </source>
</evidence>
<evidence type="ECO:0000313" key="2">
    <source>
        <dbReference type="EMBL" id="KAF2232201.1"/>
    </source>
</evidence>
<accession>A0A6A6H2V5</accession>
<dbReference type="AlphaFoldDB" id="A0A6A6H2V5"/>
<proteinExistence type="predicted"/>